<dbReference type="AlphaFoldDB" id="A0A9W8DVG6"/>
<dbReference type="NCBIfam" id="NF003314">
    <property type="entry name" value="PRK04322.1"/>
    <property type="match status" value="1"/>
</dbReference>
<gene>
    <name evidence="7" type="ORF">IWQ60_007111</name>
</gene>
<comment type="caution">
    <text evidence="7">The sequence shown here is derived from an EMBL/GenBank/DDBJ whole genome shotgun (WGS) entry which is preliminary data.</text>
</comment>
<keyword evidence="8" id="KW-1185">Reference proteome</keyword>
<feature type="transmembrane region" description="Helical" evidence="6">
    <location>
        <begin position="12"/>
        <end position="33"/>
    </location>
</feature>
<dbReference type="OrthoDB" id="1733656at2759"/>
<feature type="region of interest" description="Disordered" evidence="5">
    <location>
        <begin position="41"/>
        <end position="72"/>
    </location>
</feature>
<evidence type="ECO:0000256" key="6">
    <source>
        <dbReference type="SAM" id="Phobius"/>
    </source>
</evidence>
<dbReference type="EC" id="3.1.1.29" evidence="1"/>
<dbReference type="CDD" id="cd02430">
    <property type="entry name" value="PTH2"/>
    <property type="match status" value="1"/>
</dbReference>
<proteinExistence type="inferred from homology"/>
<dbReference type="NCBIfam" id="TIGR00283">
    <property type="entry name" value="arch_pth2"/>
    <property type="match status" value="1"/>
</dbReference>
<sequence>MDDTHRLASEGISLHLIQLLAMAVAGVFCGYIYGRTGRHHAAQPSRAPQAGQASDDSGADSDLQDHSDDDDVPAEDCKLALVIQKDLGMTKGKVAAQCCHATLGCYKRARRQNPRALRAWEYAGQAKITLKGESEEAMQELQACAESLGLTTYFVQDAGRTQIAAGSRTVLGIGPGPVDVINQVTGHLKLY</sequence>
<dbReference type="InterPro" id="IPR002833">
    <property type="entry name" value="PTH2"/>
</dbReference>
<reference evidence="7" key="1">
    <citation type="submission" date="2022-07" db="EMBL/GenBank/DDBJ databases">
        <title>Phylogenomic reconstructions and comparative analyses of Kickxellomycotina fungi.</title>
        <authorList>
            <person name="Reynolds N.K."/>
            <person name="Stajich J.E."/>
            <person name="Barry K."/>
            <person name="Grigoriev I.V."/>
            <person name="Crous P."/>
            <person name="Smith M.E."/>
        </authorList>
    </citation>
    <scope>NUCLEOTIDE SEQUENCE</scope>
    <source>
        <strain evidence="7">RSA 861</strain>
    </source>
</reference>
<dbReference type="EMBL" id="JANBPT010000457">
    <property type="protein sequence ID" value="KAJ1919949.1"/>
    <property type="molecule type" value="Genomic_DNA"/>
</dbReference>
<dbReference type="PANTHER" id="PTHR12649:SF11">
    <property type="entry name" value="PEPTIDYL-TRNA HYDROLASE 2, MITOCHONDRIAL"/>
    <property type="match status" value="1"/>
</dbReference>
<evidence type="ECO:0000256" key="2">
    <source>
        <dbReference type="ARBA" id="ARBA00022801"/>
    </source>
</evidence>
<comment type="similarity">
    <text evidence="3">Belongs to the PTH2 family.</text>
</comment>
<dbReference type="Gene3D" id="3.40.1490.10">
    <property type="entry name" value="Bit1"/>
    <property type="match status" value="1"/>
</dbReference>
<evidence type="ECO:0000256" key="1">
    <source>
        <dbReference type="ARBA" id="ARBA00013260"/>
    </source>
</evidence>
<accession>A0A9W8DVG6</accession>
<evidence type="ECO:0000313" key="7">
    <source>
        <dbReference type="EMBL" id="KAJ1919949.1"/>
    </source>
</evidence>
<dbReference type="SUPFAM" id="SSF102462">
    <property type="entry name" value="Peptidyl-tRNA hydrolase II"/>
    <property type="match status" value="1"/>
</dbReference>
<organism evidence="7 8">
    <name type="scientific">Tieghemiomyces parasiticus</name>
    <dbReference type="NCBI Taxonomy" id="78921"/>
    <lineage>
        <taxon>Eukaryota</taxon>
        <taxon>Fungi</taxon>
        <taxon>Fungi incertae sedis</taxon>
        <taxon>Zoopagomycota</taxon>
        <taxon>Kickxellomycotina</taxon>
        <taxon>Dimargaritomycetes</taxon>
        <taxon>Dimargaritales</taxon>
        <taxon>Dimargaritaceae</taxon>
        <taxon>Tieghemiomyces</taxon>
    </lineage>
</organism>
<keyword evidence="6" id="KW-1133">Transmembrane helix</keyword>
<dbReference type="Pfam" id="PF01981">
    <property type="entry name" value="PTH2"/>
    <property type="match status" value="1"/>
</dbReference>
<dbReference type="GO" id="GO:0004045">
    <property type="term" value="F:peptidyl-tRNA hydrolase activity"/>
    <property type="evidence" value="ECO:0007669"/>
    <property type="project" value="UniProtKB-EC"/>
</dbReference>
<evidence type="ECO:0000256" key="5">
    <source>
        <dbReference type="SAM" id="MobiDB-lite"/>
    </source>
</evidence>
<dbReference type="FunFam" id="3.40.1490.10:FF:000001">
    <property type="entry name" value="Peptidyl-tRNA hydrolase 2"/>
    <property type="match status" value="1"/>
</dbReference>
<keyword evidence="6" id="KW-0472">Membrane</keyword>
<dbReference type="GO" id="GO:0005829">
    <property type="term" value="C:cytosol"/>
    <property type="evidence" value="ECO:0007669"/>
    <property type="project" value="TreeGrafter"/>
</dbReference>
<keyword evidence="2" id="KW-0378">Hydrolase</keyword>
<protein>
    <recommendedName>
        <fullName evidence="1">peptidyl-tRNA hydrolase</fullName>
        <ecNumber evidence="1">3.1.1.29</ecNumber>
    </recommendedName>
</protein>
<comment type="catalytic activity">
    <reaction evidence="4">
        <text>an N-acyl-L-alpha-aminoacyl-tRNA + H2O = an N-acyl-L-amino acid + a tRNA + H(+)</text>
        <dbReference type="Rhea" id="RHEA:54448"/>
        <dbReference type="Rhea" id="RHEA-COMP:10123"/>
        <dbReference type="Rhea" id="RHEA-COMP:13883"/>
        <dbReference type="ChEBI" id="CHEBI:15377"/>
        <dbReference type="ChEBI" id="CHEBI:15378"/>
        <dbReference type="ChEBI" id="CHEBI:59874"/>
        <dbReference type="ChEBI" id="CHEBI:78442"/>
        <dbReference type="ChEBI" id="CHEBI:138191"/>
        <dbReference type="EC" id="3.1.1.29"/>
    </reaction>
</comment>
<dbReference type="PANTHER" id="PTHR12649">
    <property type="entry name" value="PEPTIDYL-TRNA HYDROLASE 2"/>
    <property type="match status" value="1"/>
</dbReference>
<evidence type="ECO:0000313" key="8">
    <source>
        <dbReference type="Proteomes" id="UP001150569"/>
    </source>
</evidence>
<dbReference type="Proteomes" id="UP001150569">
    <property type="component" value="Unassembled WGS sequence"/>
</dbReference>
<keyword evidence="6" id="KW-0812">Transmembrane</keyword>
<evidence type="ECO:0000256" key="3">
    <source>
        <dbReference type="ARBA" id="ARBA00038050"/>
    </source>
</evidence>
<dbReference type="InterPro" id="IPR023476">
    <property type="entry name" value="Pep_tRNA_hydro_II_dom_sf"/>
</dbReference>
<evidence type="ECO:0000256" key="4">
    <source>
        <dbReference type="ARBA" id="ARBA00048707"/>
    </source>
</evidence>
<name>A0A9W8DVG6_9FUNG</name>